<protein>
    <submittedName>
        <fullName evidence="2">Uncharacterized protein</fullName>
    </submittedName>
</protein>
<dbReference type="Proteomes" id="UP000184063">
    <property type="component" value="Unassembled WGS sequence"/>
</dbReference>
<dbReference type="EMBL" id="KV878236">
    <property type="protein sequence ID" value="OJZ91682.1"/>
    <property type="molecule type" value="Genomic_DNA"/>
</dbReference>
<reference evidence="3" key="1">
    <citation type="journal article" date="2017" name="Genome Biol.">
        <title>Comparative genomics reveals high biological diversity and specific adaptations in the industrially and medically important fungal genus Aspergillus.</title>
        <authorList>
            <person name="de Vries R.P."/>
            <person name="Riley R."/>
            <person name="Wiebenga A."/>
            <person name="Aguilar-Osorio G."/>
            <person name="Amillis S."/>
            <person name="Uchima C.A."/>
            <person name="Anderluh G."/>
            <person name="Asadollahi M."/>
            <person name="Askin M."/>
            <person name="Barry K."/>
            <person name="Battaglia E."/>
            <person name="Bayram O."/>
            <person name="Benocci T."/>
            <person name="Braus-Stromeyer S.A."/>
            <person name="Caldana C."/>
            <person name="Canovas D."/>
            <person name="Cerqueira G.C."/>
            <person name="Chen F."/>
            <person name="Chen W."/>
            <person name="Choi C."/>
            <person name="Clum A."/>
            <person name="Dos Santos R.A."/>
            <person name="Damasio A.R."/>
            <person name="Diallinas G."/>
            <person name="Emri T."/>
            <person name="Fekete E."/>
            <person name="Flipphi M."/>
            <person name="Freyberg S."/>
            <person name="Gallo A."/>
            <person name="Gournas C."/>
            <person name="Habgood R."/>
            <person name="Hainaut M."/>
            <person name="Harispe M.L."/>
            <person name="Henrissat B."/>
            <person name="Hilden K.S."/>
            <person name="Hope R."/>
            <person name="Hossain A."/>
            <person name="Karabika E."/>
            <person name="Karaffa L."/>
            <person name="Karanyi Z."/>
            <person name="Krasevec N."/>
            <person name="Kuo A."/>
            <person name="Kusch H."/>
            <person name="LaButti K."/>
            <person name="Lagendijk E.L."/>
            <person name="Lapidus A."/>
            <person name="Levasseur A."/>
            <person name="Lindquist E."/>
            <person name="Lipzen A."/>
            <person name="Logrieco A.F."/>
            <person name="MacCabe A."/>
            <person name="Maekelae M.R."/>
            <person name="Malavazi I."/>
            <person name="Melin P."/>
            <person name="Meyer V."/>
            <person name="Mielnichuk N."/>
            <person name="Miskei M."/>
            <person name="Molnar A.P."/>
            <person name="Mule G."/>
            <person name="Ngan C.Y."/>
            <person name="Orejas M."/>
            <person name="Orosz E."/>
            <person name="Ouedraogo J.P."/>
            <person name="Overkamp K.M."/>
            <person name="Park H.-S."/>
            <person name="Perrone G."/>
            <person name="Piumi F."/>
            <person name="Punt P.J."/>
            <person name="Ram A.F."/>
            <person name="Ramon A."/>
            <person name="Rauscher S."/>
            <person name="Record E."/>
            <person name="Riano-Pachon D.M."/>
            <person name="Robert V."/>
            <person name="Roehrig J."/>
            <person name="Ruller R."/>
            <person name="Salamov A."/>
            <person name="Salih N.S."/>
            <person name="Samson R.A."/>
            <person name="Sandor E."/>
            <person name="Sanguinetti M."/>
            <person name="Schuetze T."/>
            <person name="Sepcic K."/>
            <person name="Shelest E."/>
            <person name="Sherlock G."/>
            <person name="Sophianopoulou V."/>
            <person name="Squina F.M."/>
            <person name="Sun H."/>
            <person name="Susca A."/>
            <person name="Todd R.B."/>
            <person name="Tsang A."/>
            <person name="Unkles S.E."/>
            <person name="van de Wiele N."/>
            <person name="van Rossen-Uffink D."/>
            <person name="Oliveira J.V."/>
            <person name="Vesth T.C."/>
            <person name="Visser J."/>
            <person name="Yu J.-H."/>
            <person name="Zhou M."/>
            <person name="Andersen M.R."/>
            <person name="Archer D.B."/>
            <person name="Baker S.E."/>
            <person name="Benoit I."/>
            <person name="Brakhage A.A."/>
            <person name="Braus G.H."/>
            <person name="Fischer R."/>
            <person name="Frisvad J.C."/>
            <person name="Goldman G.H."/>
            <person name="Houbraken J."/>
            <person name="Oakley B."/>
            <person name="Pocsi I."/>
            <person name="Scazzocchio C."/>
            <person name="Seiboth B."/>
            <person name="vanKuyk P.A."/>
            <person name="Wortman J."/>
            <person name="Dyer P.S."/>
            <person name="Grigoriev I.V."/>
        </authorList>
    </citation>
    <scope>NUCLEOTIDE SEQUENCE [LARGE SCALE GENOMIC DNA]</scope>
    <source>
        <strain evidence="3">CBS 106.47</strain>
    </source>
</reference>
<name>A0A1M3TYF1_ASPLC</name>
<evidence type="ECO:0000313" key="3">
    <source>
        <dbReference type="Proteomes" id="UP000184063"/>
    </source>
</evidence>
<dbReference type="AlphaFoldDB" id="A0A1M3TYF1"/>
<dbReference type="VEuPathDB" id="FungiDB:ASPFODRAFT_175628"/>
<organism evidence="2 3">
    <name type="scientific">Aspergillus luchuensis (strain CBS 106.47)</name>
    <dbReference type="NCBI Taxonomy" id="1137211"/>
    <lineage>
        <taxon>Eukaryota</taxon>
        <taxon>Fungi</taxon>
        <taxon>Dikarya</taxon>
        <taxon>Ascomycota</taxon>
        <taxon>Pezizomycotina</taxon>
        <taxon>Eurotiomycetes</taxon>
        <taxon>Eurotiomycetidae</taxon>
        <taxon>Eurotiales</taxon>
        <taxon>Aspergillaceae</taxon>
        <taxon>Aspergillus</taxon>
        <taxon>Aspergillus subgen. Circumdati</taxon>
    </lineage>
</organism>
<sequence>MVSGQLRARPSVQGTLPEPVTANDSVVPCLPSSITPHCGSAAADLWFNCAILADNSPSNRYLVNSVGAVNDQASQWDRGILGSSNAGMQPPP</sequence>
<evidence type="ECO:0000313" key="2">
    <source>
        <dbReference type="EMBL" id="OJZ91682.1"/>
    </source>
</evidence>
<accession>A0A1M3TYF1</accession>
<feature type="region of interest" description="Disordered" evidence="1">
    <location>
        <begin position="1"/>
        <end position="22"/>
    </location>
</feature>
<gene>
    <name evidence="2" type="ORF">ASPFODRAFT_175628</name>
</gene>
<proteinExistence type="predicted"/>
<evidence type="ECO:0000256" key="1">
    <source>
        <dbReference type="SAM" id="MobiDB-lite"/>
    </source>
</evidence>